<name>A0A1W1BEL0_9ZZZZ</name>
<dbReference type="InterPro" id="IPR051202">
    <property type="entry name" value="Peptidase_C40"/>
</dbReference>
<dbReference type="GO" id="GO:0008234">
    <property type="term" value="F:cysteine-type peptidase activity"/>
    <property type="evidence" value="ECO:0007669"/>
    <property type="project" value="UniProtKB-KW"/>
</dbReference>
<sequence>MGDRYSYAGQGPNRFDCSGLVYYNYATMNMWLPRRAIDQSKVGKTVSVDNLIYGDLIFFDTHRHFRGRVNHVGIYVGNGLFTHASSAKRRVTTSSLKKRFYRSRIVVCKRLISRRGSITPKSTKPLRPQAPKVENIVKDPIVAQTDNSQKADLF</sequence>
<keyword evidence="4" id="KW-0788">Thiol protease</keyword>
<dbReference type="InterPro" id="IPR038765">
    <property type="entry name" value="Papain-like_cys_pep_sf"/>
</dbReference>
<evidence type="ECO:0000256" key="2">
    <source>
        <dbReference type="ARBA" id="ARBA00022670"/>
    </source>
</evidence>
<evidence type="ECO:0000259" key="6">
    <source>
        <dbReference type="PROSITE" id="PS51935"/>
    </source>
</evidence>
<dbReference type="AlphaFoldDB" id="A0A1W1BEL0"/>
<keyword evidence="3" id="KW-0378">Hydrolase</keyword>
<reference evidence="7" key="1">
    <citation type="submission" date="2016-10" db="EMBL/GenBank/DDBJ databases">
        <authorList>
            <person name="de Groot N.N."/>
        </authorList>
    </citation>
    <scope>NUCLEOTIDE SEQUENCE</scope>
</reference>
<dbReference type="Pfam" id="PF00877">
    <property type="entry name" value="NLPC_P60"/>
    <property type="match status" value="1"/>
</dbReference>
<evidence type="ECO:0000256" key="3">
    <source>
        <dbReference type="ARBA" id="ARBA00022801"/>
    </source>
</evidence>
<dbReference type="PANTHER" id="PTHR47053:SF1">
    <property type="entry name" value="MUREIN DD-ENDOPEPTIDASE MEPH-RELATED"/>
    <property type="match status" value="1"/>
</dbReference>
<dbReference type="PROSITE" id="PS51935">
    <property type="entry name" value="NLPC_P60"/>
    <property type="match status" value="1"/>
</dbReference>
<dbReference type="EMBL" id="FPHC01000024">
    <property type="protein sequence ID" value="SFV51986.1"/>
    <property type="molecule type" value="Genomic_DNA"/>
</dbReference>
<dbReference type="InterPro" id="IPR000064">
    <property type="entry name" value="NLP_P60_dom"/>
</dbReference>
<evidence type="ECO:0000256" key="1">
    <source>
        <dbReference type="ARBA" id="ARBA00007074"/>
    </source>
</evidence>
<organism evidence="7">
    <name type="scientific">hydrothermal vent metagenome</name>
    <dbReference type="NCBI Taxonomy" id="652676"/>
    <lineage>
        <taxon>unclassified sequences</taxon>
        <taxon>metagenomes</taxon>
        <taxon>ecological metagenomes</taxon>
    </lineage>
</organism>
<feature type="region of interest" description="Disordered" evidence="5">
    <location>
        <begin position="118"/>
        <end position="154"/>
    </location>
</feature>
<dbReference type="Gene3D" id="3.90.1720.10">
    <property type="entry name" value="endopeptidase domain like (from Nostoc punctiforme)"/>
    <property type="match status" value="1"/>
</dbReference>
<comment type="similarity">
    <text evidence="1">Belongs to the peptidase C40 family.</text>
</comment>
<proteinExistence type="inferred from homology"/>
<dbReference type="SUPFAM" id="SSF54001">
    <property type="entry name" value="Cysteine proteinases"/>
    <property type="match status" value="1"/>
</dbReference>
<gene>
    <name evidence="7" type="ORF">MNB_SV-6-1333</name>
</gene>
<accession>A0A1W1BEL0</accession>
<evidence type="ECO:0000256" key="4">
    <source>
        <dbReference type="ARBA" id="ARBA00022807"/>
    </source>
</evidence>
<evidence type="ECO:0000256" key="5">
    <source>
        <dbReference type="SAM" id="MobiDB-lite"/>
    </source>
</evidence>
<feature type="compositionally biased region" description="Polar residues" evidence="5">
    <location>
        <begin position="144"/>
        <end position="154"/>
    </location>
</feature>
<dbReference type="PANTHER" id="PTHR47053">
    <property type="entry name" value="MUREIN DD-ENDOPEPTIDASE MEPH-RELATED"/>
    <property type="match status" value="1"/>
</dbReference>
<keyword evidence="2" id="KW-0645">Protease</keyword>
<dbReference type="GO" id="GO:0006508">
    <property type="term" value="P:proteolysis"/>
    <property type="evidence" value="ECO:0007669"/>
    <property type="project" value="UniProtKB-KW"/>
</dbReference>
<feature type="domain" description="NlpC/P60" evidence="6">
    <location>
        <begin position="1"/>
        <end position="112"/>
    </location>
</feature>
<protein>
    <submittedName>
        <fullName evidence="7">Invasion associated protein p60</fullName>
    </submittedName>
</protein>
<evidence type="ECO:0000313" key="7">
    <source>
        <dbReference type="EMBL" id="SFV51986.1"/>
    </source>
</evidence>